<sequence length="564" mass="64299">MPPFHSRSLIPAQSTQLEEARAELVALIAKSKREFDAEADALKAAIADLRVDMENRAAGKSSIGSTTLSSSKPHSSLPTYFVVERHSSGPPGAGHWFVHRGCLIVNICIQIATGVIFAFIAEHIIILCCLFALLAILGYNTFDFNAEKDTLSKKNARPFTYMDEVHRSFMRRLKKWYITSFRSLVFCNDVSDYGWSVKIIVLTQCVAIIFGTLTISFQWLIVIRNLDMNRVVAIADELQDLKLHFFFMIRRSTRALIRVLSRISLKLAVLAFLLFIHAPILAIPFIVYKISGGRVGEFRWCMHKARDQDIVFAGFSLREFDLETLNKLSRRMVMFCIKTMNKWANVIRDSLSSHMVQILSRRPDLSTSSLPNLSTSTHLNDLLRVGDNYSPRPYKVTCLTMVLLVKLGIDSRKQRLAKFIWEGGDIDMSKEIPSKYLNDPVKYAVSNVERAFCVLPHKELLEDDLRAIRSFIRLRQYATIEEFCECIEQLFSEMLHFFLTQLPNCVSKVAKEVSVEDCEAQARSTTKLLCEVLDSRLEDKVGWIFPKDCFGADHFFQSIGLTNM</sequence>
<evidence type="ECO:0000256" key="1">
    <source>
        <dbReference type="SAM" id="Phobius"/>
    </source>
</evidence>
<keyword evidence="3" id="KW-1185">Reference proteome</keyword>
<feature type="transmembrane region" description="Helical" evidence="1">
    <location>
        <begin position="199"/>
        <end position="222"/>
    </location>
</feature>
<accession>A0AAP0JSV8</accession>
<comment type="caution">
    <text evidence="2">The sequence shown here is derived from an EMBL/GenBank/DDBJ whole genome shotgun (WGS) entry which is preliminary data.</text>
</comment>
<dbReference type="EMBL" id="JBBNAE010000003">
    <property type="protein sequence ID" value="KAK9138828.1"/>
    <property type="molecule type" value="Genomic_DNA"/>
</dbReference>
<keyword evidence="1" id="KW-1133">Transmembrane helix</keyword>
<reference evidence="2 3" key="1">
    <citation type="submission" date="2024-01" db="EMBL/GenBank/DDBJ databases">
        <title>Genome assemblies of Stephania.</title>
        <authorList>
            <person name="Yang L."/>
        </authorList>
    </citation>
    <scope>NUCLEOTIDE SEQUENCE [LARGE SCALE GENOMIC DNA]</scope>
    <source>
        <strain evidence="2">QJT</strain>
        <tissue evidence="2">Leaf</tissue>
    </source>
</reference>
<dbReference type="AlphaFoldDB" id="A0AAP0JSV8"/>
<keyword evidence="1" id="KW-0812">Transmembrane</keyword>
<feature type="transmembrane region" description="Helical" evidence="1">
    <location>
        <begin position="124"/>
        <end position="142"/>
    </location>
</feature>
<name>A0AAP0JSV8_9MAGN</name>
<proteinExistence type="predicted"/>
<keyword evidence="1" id="KW-0472">Membrane</keyword>
<evidence type="ECO:0000313" key="3">
    <source>
        <dbReference type="Proteomes" id="UP001417504"/>
    </source>
</evidence>
<organism evidence="2 3">
    <name type="scientific">Stephania japonica</name>
    <dbReference type="NCBI Taxonomy" id="461633"/>
    <lineage>
        <taxon>Eukaryota</taxon>
        <taxon>Viridiplantae</taxon>
        <taxon>Streptophyta</taxon>
        <taxon>Embryophyta</taxon>
        <taxon>Tracheophyta</taxon>
        <taxon>Spermatophyta</taxon>
        <taxon>Magnoliopsida</taxon>
        <taxon>Ranunculales</taxon>
        <taxon>Menispermaceae</taxon>
        <taxon>Menispermoideae</taxon>
        <taxon>Cissampelideae</taxon>
        <taxon>Stephania</taxon>
    </lineage>
</organism>
<protein>
    <submittedName>
        <fullName evidence="2">Uncharacterized protein</fullName>
    </submittedName>
</protein>
<evidence type="ECO:0000313" key="2">
    <source>
        <dbReference type="EMBL" id="KAK9138828.1"/>
    </source>
</evidence>
<gene>
    <name evidence="2" type="ORF">Sjap_009422</name>
</gene>
<feature type="transmembrane region" description="Helical" evidence="1">
    <location>
        <begin position="267"/>
        <end position="288"/>
    </location>
</feature>
<dbReference type="Proteomes" id="UP001417504">
    <property type="component" value="Unassembled WGS sequence"/>
</dbReference>